<dbReference type="InterPro" id="IPR011051">
    <property type="entry name" value="RmlC_Cupin_sf"/>
</dbReference>
<sequence>MHRFFSADEHPWEQVSQGIKRKIVGFTDDLMAIHLCYDKGASGTIHRHEIHDQIVYVVSGRFEAIVDGQKRELKAGDAFMVKKLLDHGATALEQDSVLLDIFSPSREDCLS</sequence>
<dbReference type="Gene3D" id="2.60.120.10">
    <property type="entry name" value="Jelly Rolls"/>
    <property type="match status" value="1"/>
</dbReference>
<dbReference type="Pfam" id="PF07883">
    <property type="entry name" value="Cupin_2"/>
    <property type="match status" value="1"/>
</dbReference>
<dbReference type="InterPro" id="IPR052535">
    <property type="entry name" value="Bacilysin_H2HPP_isomerase"/>
</dbReference>
<dbReference type="CDD" id="cd02238">
    <property type="entry name" value="cupin_KdgF"/>
    <property type="match status" value="1"/>
</dbReference>
<feature type="domain" description="Cupin type-2" evidence="1">
    <location>
        <begin position="35"/>
        <end position="99"/>
    </location>
</feature>
<dbReference type="InterPro" id="IPR025499">
    <property type="entry name" value="KdgF"/>
</dbReference>
<dbReference type="InterPro" id="IPR014710">
    <property type="entry name" value="RmlC-like_jellyroll"/>
</dbReference>
<protein>
    <submittedName>
        <fullName evidence="2">Cupin domain-containing protein</fullName>
    </submittedName>
</protein>
<dbReference type="PANTHER" id="PTHR40112:SF1">
    <property type="entry name" value="H2HPP ISOMERASE"/>
    <property type="match status" value="1"/>
</dbReference>
<dbReference type="EMBL" id="CP033578">
    <property type="protein sequence ID" value="AYV23599.1"/>
    <property type="molecule type" value="Genomic_DNA"/>
</dbReference>
<evidence type="ECO:0000313" key="3">
    <source>
        <dbReference type="Proteomes" id="UP000279760"/>
    </source>
</evidence>
<proteinExistence type="predicted"/>
<dbReference type="Proteomes" id="UP000279760">
    <property type="component" value="Chromosome 2"/>
</dbReference>
<dbReference type="AlphaFoldDB" id="A0A3G4VHC7"/>
<evidence type="ECO:0000259" key="1">
    <source>
        <dbReference type="Pfam" id="PF07883"/>
    </source>
</evidence>
<gene>
    <name evidence="2" type="ORF">ECB94_20150</name>
</gene>
<dbReference type="InterPro" id="IPR013096">
    <property type="entry name" value="Cupin_2"/>
</dbReference>
<reference evidence="2 3" key="1">
    <citation type="submission" date="2018-11" db="EMBL/GenBank/DDBJ databases">
        <title>Complete Genome Sequence of Vbrio mediterranei 117-T6: a Potential Pathogen Bacteria Isolated from the Conchocelis of Pyropia.</title>
        <authorList>
            <person name="Liu Q."/>
        </authorList>
    </citation>
    <scope>NUCLEOTIDE SEQUENCE [LARGE SCALE GENOMIC DNA]</scope>
    <source>
        <strain evidence="2 3">117-T6</strain>
    </source>
</reference>
<accession>A0A3G4VHC7</accession>
<dbReference type="SUPFAM" id="SSF51182">
    <property type="entry name" value="RmlC-like cupins"/>
    <property type="match status" value="1"/>
</dbReference>
<dbReference type="PANTHER" id="PTHR40112">
    <property type="entry name" value="H2HPP ISOMERASE"/>
    <property type="match status" value="1"/>
</dbReference>
<name>A0A3G4VHC7_9VIBR</name>
<dbReference type="PIRSF" id="PIRSF029883">
    <property type="entry name" value="KdgF"/>
    <property type="match status" value="1"/>
</dbReference>
<organism evidence="2 3">
    <name type="scientific">Vibrio mediterranei</name>
    <dbReference type="NCBI Taxonomy" id="689"/>
    <lineage>
        <taxon>Bacteria</taxon>
        <taxon>Pseudomonadati</taxon>
        <taxon>Pseudomonadota</taxon>
        <taxon>Gammaproteobacteria</taxon>
        <taxon>Vibrionales</taxon>
        <taxon>Vibrionaceae</taxon>
        <taxon>Vibrio</taxon>
    </lineage>
</organism>
<evidence type="ECO:0000313" key="2">
    <source>
        <dbReference type="EMBL" id="AYV23599.1"/>
    </source>
</evidence>
<dbReference type="RefSeq" id="WP_124941515.1">
    <property type="nucleotide sequence ID" value="NZ_CP033578.1"/>
</dbReference>